<reference evidence="10" key="1">
    <citation type="submission" date="2016-03" db="EMBL/GenBank/DDBJ databases">
        <title>Updated assembly of Pseudogymnoascus destructans, the fungus causing white-nose syndrome of bats.</title>
        <authorList>
            <person name="Palmer J.M."/>
            <person name="Drees K.P."/>
            <person name="Foster J.T."/>
            <person name="Lindner D.L."/>
        </authorList>
    </citation>
    <scope>NUCLEOTIDE SEQUENCE [LARGE SCALE GENOMIC DNA]</scope>
    <source>
        <strain evidence="10">20631-21</strain>
    </source>
</reference>
<name>A0A177A2U3_9PEZI</name>
<comment type="catalytic activity">
    <reaction evidence="8">
        <text>L-seryl-[protein] + ATP = O-phospho-L-seryl-[protein] + ADP + H(+)</text>
        <dbReference type="Rhea" id="RHEA:17989"/>
        <dbReference type="Rhea" id="RHEA-COMP:9863"/>
        <dbReference type="Rhea" id="RHEA-COMP:11604"/>
        <dbReference type="ChEBI" id="CHEBI:15378"/>
        <dbReference type="ChEBI" id="CHEBI:29999"/>
        <dbReference type="ChEBI" id="CHEBI:30616"/>
        <dbReference type="ChEBI" id="CHEBI:83421"/>
        <dbReference type="ChEBI" id="CHEBI:456216"/>
        <dbReference type="EC" id="2.7.11.1"/>
    </reaction>
</comment>
<evidence type="ECO:0000259" key="9">
    <source>
        <dbReference type="Pfam" id="PF01163"/>
    </source>
</evidence>
<gene>
    <name evidence="10" type="ORF">VC83_08117</name>
</gene>
<dbReference type="PANTHER" id="PTHR37171:SF1">
    <property type="entry name" value="SERINE_THREONINE-PROTEIN KINASE YRZF-RELATED"/>
    <property type="match status" value="1"/>
</dbReference>
<dbReference type="Gene3D" id="1.10.510.10">
    <property type="entry name" value="Transferase(Phosphotransferase) domain 1"/>
    <property type="match status" value="1"/>
</dbReference>
<dbReference type="SUPFAM" id="SSF56112">
    <property type="entry name" value="Protein kinase-like (PK-like)"/>
    <property type="match status" value="1"/>
</dbReference>
<dbReference type="EC" id="2.7.11.1" evidence="1"/>
<evidence type="ECO:0000256" key="7">
    <source>
        <dbReference type="ARBA" id="ARBA00047899"/>
    </source>
</evidence>
<evidence type="ECO:0000256" key="4">
    <source>
        <dbReference type="ARBA" id="ARBA00022741"/>
    </source>
</evidence>
<keyword evidence="4" id="KW-0547">Nucleotide-binding</keyword>
<protein>
    <recommendedName>
        <fullName evidence="1">non-specific serine/threonine protein kinase</fullName>
        <ecNumber evidence="1">2.7.11.1</ecNumber>
    </recommendedName>
</protein>
<dbReference type="InterPro" id="IPR052396">
    <property type="entry name" value="Meiotic_Drive_Suppr_Kinase"/>
</dbReference>
<keyword evidence="2" id="KW-0723">Serine/threonine-protein kinase</keyword>
<dbReference type="VEuPathDB" id="FungiDB:GMDG_06734"/>
<comment type="catalytic activity">
    <reaction evidence="7">
        <text>L-threonyl-[protein] + ATP = O-phospho-L-threonyl-[protein] + ADP + H(+)</text>
        <dbReference type="Rhea" id="RHEA:46608"/>
        <dbReference type="Rhea" id="RHEA-COMP:11060"/>
        <dbReference type="Rhea" id="RHEA-COMP:11605"/>
        <dbReference type="ChEBI" id="CHEBI:15378"/>
        <dbReference type="ChEBI" id="CHEBI:30013"/>
        <dbReference type="ChEBI" id="CHEBI:30616"/>
        <dbReference type="ChEBI" id="CHEBI:61977"/>
        <dbReference type="ChEBI" id="CHEBI:456216"/>
        <dbReference type="EC" id="2.7.11.1"/>
    </reaction>
</comment>
<dbReference type="OrthoDB" id="3436548at2759"/>
<organism evidence="10">
    <name type="scientific">Pseudogymnoascus destructans</name>
    <dbReference type="NCBI Taxonomy" id="655981"/>
    <lineage>
        <taxon>Eukaryota</taxon>
        <taxon>Fungi</taxon>
        <taxon>Dikarya</taxon>
        <taxon>Ascomycota</taxon>
        <taxon>Pezizomycotina</taxon>
        <taxon>Leotiomycetes</taxon>
        <taxon>Thelebolales</taxon>
        <taxon>Thelebolaceae</taxon>
        <taxon>Pseudogymnoascus</taxon>
    </lineage>
</organism>
<keyword evidence="6" id="KW-0067">ATP-binding</keyword>
<dbReference type="Proteomes" id="UP000077154">
    <property type="component" value="Unassembled WGS sequence"/>
</dbReference>
<dbReference type="PANTHER" id="PTHR37171">
    <property type="entry name" value="SERINE/THREONINE-PROTEIN KINASE YRZF-RELATED"/>
    <property type="match status" value="1"/>
</dbReference>
<proteinExistence type="predicted"/>
<dbReference type="eggNOG" id="ENOG502SPBE">
    <property type="taxonomic scope" value="Eukaryota"/>
</dbReference>
<dbReference type="EMBL" id="KV441410">
    <property type="protein sequence ID" value="OAF55254.1"/>
    <property type="molecule type" value="Genomic_DNA"/>
</dbReference>
<evidence type="ECO:0000256" key="2">
    <source>
        <dbReference type="ARBA" id="ARBA00022527"/>
    </source>
</evidence>
<dbReference type="AlphaFoldDB" id="A0A177A2U3"/>
<dbReference type="InterPro" id="IPR018934">
    <property type="entry name" value="RIO_dom"/>
</dbReference>
<dbReference type="InterPro" id="IPR011009">
    <property type="entry name" value="Kinase-like_dom_sf"/>
</dbReference>
<accession>A0A177A2U3</accession>
<evidence type="ECO:0000313" key="10">
    <source>
        <dbReference type="EMBL" id="OAF55254.1"/>
    </source>
</evidence>
<evidence type="ECO:0000256" key="3">
    <source>
        <dbReference type="ARBA" id="ARBA00022679"/>
    </source>
</evidence>
<dbReference type="GeneID" id="36291160"/>
<sequence>MPSPEWNKEWKTLTVTKSPNGVECTFNKFSPHALDHRTILTCADHRFNLLKLEHRERISDRISRVVVCGRVCVLKMARFKHELEALEKEIRAYGVLMNHQFSLVPEFIGFVYEEEENRVIGFLIEELHGRHPNIRDLRACKYTVQQLHSIGIIHGDLNRYNIIITGHEAKLIDFEASTLQKEGHHEEASDELRKLTEKLLDSSEAGLP</sequence>
<feature type="domain" description="RIO-type" evidence="9">
    <location>
        <begin position="141"/>
        <end position="188"/>
    </location>
</feature>
<dbReference type="GO" id="GO:0004674">
    <property type="term" value="F:protein serine/threonine kinase activity"/>
    <property type="evidence" value="ECO:0007669"/>
    <property type="project" value="UniProtKB-KW"/>
</dbReference>
<evidence type="ECO:0000256" key="6">
    <source>
        <dbReference type="ARBA" id="ARBA00022840"/>
    </source>
</evidence>
<dbReference type="GO" id="GO:0005524">
    <property type="term" value="F:ATP binding"/>
    <property type="evidence" value="ECO:0007669"/>
    <property type="project" value="UniProtKB-KW"/>
</dbReference>
<keyword evidence="5" id="KW-0418">Kinase</keyword>
<evidence type="ECO:0000256" key="8">
    <source>
        <dbReference type="ARBA" id="ARBA00048679"/>
    </source>
</evidence>
<dbReference type="RefSeq" id="XP_024320555.1">
    <property type="nucleotide sequence ID" value="XM_024471678.1"/>
</dbReference>
<evidence type="ECO:0000256" key="5">
    <source>
        <dbReference type="ARBA" id="ARBA00022777"/>
    </source>
</evidence>
<dbReference type="Pfam" id="PF01163">
    <property type="entry name" value="RIO1"/>
    <property type="match status" value="1"/>
</dbReference>
<keyword evidence="3" id="KW-0808">Transferase</keyword>
<evidence type="ECO:0000256" key="1">
    <source>
        <dbReference type="ARBA" id="ARBA00012513"/>
    </source>
</evidence>